<dbReference type="OrthoDB" id="206700at2759"/>
<keyword evidence="6" id="KW-1185">Reference proteome</keyword>
<dbReference type="EMBL" id="KB310236">
    <property type="protein sequence ID" value="ELT92122.1"/>
    <property type="molecule type" value="Genomic_DNA"/>
</dbReference>
<reference evidence="6" key="1">
    <citation type="submission" date="2012-12" db="EMBL/GenBank/DDBJ databases">
        <authorList>
            <person name="Hellsten U."/>
            <person name="Grimwood J."/>
            <person name="Chapman J.A."/>
            <person name="Shapiro H."/>
            <person name="Aerts A."/>
            <person name="Otillar R.P."/>
            <person name="Terry A.Y."/>
            <person name="Boore J.L."/>
            <person name="Simakov O."/>
            <person name="Marletaz F."/>
            <person name="Cho S.-J."/>
            <person name="Edsinger-Gonzales E."/>
            <person name="Havlak P."/>
            <person name="Kuo D.-H."/>
            <person name="Larsson T."/>
            <person name="Lv J."/>
            <person name="Arendt D."/>
            <person name="Savage R."/>
            <person name="Osoegawa K."/>
            <person name="de Jong P."/>
            <person name="Lindberg D.R."/>
            <person name="Seaver E.C."/>
            <person name="Weisblat D.A."/>
            <person name="Putnam N.H."/>
            <person name="Grigoriev I.V."/>
            <person name="Rokhsar D.S."/>
        </authorList>
    </citation>
    <scope>NUCLEOTIDE SEQUENCE</scope>
    <source>
        <strain evidence="6">I ESC-2004</strain>
    </source>
</reference>
<evidence type="ECO:0000313" key="6">
    <source>
        <dbReference type="Proteomes" id="UP000014760"/>
    </source>
</evidence>
<keyword evidence="2" id="KW-0812">Transmembrane</keyword>
<evidence type="ECO:0000256" key="2">
    <source>
        <dbReference type="SAM" id="Phobius"/>
    </source>
</evidence>
<dbReference type="GO" id="GO:0005096">
    <property type="term" value="F:GTPase activator activity"/>
    <property type="evidence" value="ECO:0007669"/>
    <property type="project" value="UniProtKB-KW"/>
</dbReference>
<dbReference type="SUPFAM" id="SSF47923">
    <property type="entry name" value="Ypt/Rab-GAP domain of gyp1p"/>
    <property type="match status" value="2"/>
</dbReference>
<dbReference type="STRING" id="283909.R7TF53"/>
<reference evidence="5" key="3">
    <citation type="submission" date="2015-06" db="UniProtKB">
        <authorList>
            <consortium name="EnsemblMetazoa"/>
        </authorList>
    </citation>
    <scope>IDENTIFICATION</scope>
</reference>
<reference evidence="4 6" key="2">
    <citation type="journal article" date="2013" name="Nature">
        <title>Insights into bilaterian evolution from three spiralian genomes.</title>
        <authorList>
            <person name="Simakov O."/>
            <person name="Marletaz F."/>
            <person name="Cho S.J."/>
            <person name="Edsinger-Gonzales E."/>
            <person name="Havlak P."/>
            <person name="Hellsten U."/>
            <person name="Kuo D.H."/>
            <person name="Larsson T."/>
            <person name="Lv J."/>
            <person name="Arendt D."/>
            <person name="Savage R."/>
            <person name="Osoegawa K."/>
            <person name="de Jong P."/>
            <person name="Grimwood J."/>
            <person name="Chapman J.A."/>
            <person name="Shapiro H."/>
            <person name="Aerts A."/>
            <person name="Otillar R.P."/>
            <person name="Terry A.Y."/>
            <person name="Boore J.L."/>
            <person name="Grigoriev I.V."/>
            <person name="Lindberg D.R."/>
            <person name="Seaver E.C."/>
            <person name="Weisblat D.A."/>
            <person name="Putnam N.H."/>
            <person name="Rokhsar D.S."/>
        </authorList>
    </citation>
    <scope>NUCLEOTIDE SEQUENCE</scope>
    <source>
        <strain evidence="4 6">I ESC-2004</strain>
    </source>
</reference>
<dbReference type="InterPro" id="IPR045913">
    <property type="entry name" value="TBC20/Gyp8-like"/>
</dbReference>
<keyword evidence="2" id="KW-1133">Transmembrane helix</keyword>
<evidence type="ECO:0000256" key="1">
    <source>
        <dbReference type="ARBA" id="ARBA00022468"/>
    </source>
</evidence>
<keyword evidence="2" id="KW-0472">Membrane</keyword>
<feature type="domain" description="Rab-GAP TBC" evidence="3">
    <location>
        <begin position="29"/>
        <end position="215"/>
    </location>
</feature>
<dbReference type="InterPro" id="IPR000195">
    <property type="entry name" value="Rab-GAP-TBC_dom"/>
</dbReference>
<dbReference type="PROSITE" id="PS50086">
    <property type="entry name" value="TBC_RABGAP"/>
    <property type="match status" value="1"/>
</dbReference>
<dbReference type="Proteomes" id="UP000014760">
    <property type="component" value="Unassembled WGS sequence"/>
</dbReference>
<gene>
    <name evidence="4" type="ORF">CAPTEDRAFT_115059</name>
</gene>
<dbReference type="FunFam" id="1.10.8.1310:FF:000001">
    <property type="entry name" value="TBC1 domain family, member 20"/>
    <property type="match status" value="1"/>
</dbReference>
<dbReference type="EMBL" id="AMQN01013465">
    <property type="status" value="NOT_ANNOTATED_CDS"/>
    <property type="molecule type" value="Genomic_DNA"/>
</dbReference>
<dbReference type="HOGENOM" id="CLU_039465_4_1_1"/>
<sequence>KAKAIERALSACPPDVQQLRQLALSRGGLLNDQLREEVWPLIVGVDVSQNPEKPDEETLHSHRDYNQVVLDVNRSAKRFPPGMEEDIRLSYQDQLVDTIMRILVHQPDLHYFQGYHDIVVTFLLVVGEENTFALMNKLSKAHFKDFMGPNLDETVRILSYLFPLIGCANKDLRRFIESTQVSNIFSLSWLMTWFSHVLNNFKDILRLYDFFLASHPYMPIYLAAATVLHRENEILACDPDEMFVHPLLAKIPDNVPWELLCSRAQNLFVLHPPQEVAAEANKCYELYVSSLSVSDSHVVISLIRTQQRKRPMPSKRMERPISCQMWLWIKARSYSSRGILYHVTVWTLLAAVTAAAYTFYVGQSLEDIDDSVKVSLSNAR</sequence>
<dbReference type="Gene3D" id="1.10.8.1310">
    <property type="match status" value="1"/>
</dbReference>
<accession>R7TF53</accession>
<dbReference type="InterPro" id="IPR035969">
    <property type="entry name" value="Rab-GAP_TBC_sf"/>
</dbReference>
<evidence type="ECO:0000259" key="3">
    <source>
        <dbReference type="PROSITE" id="PS50086"/>
    </source>
</evidence>
<dbReference type="Gene3D" id="1.10.472.80">
    <property type="entry name" value="Ypt/Rab-GAP domain of gyp1p, domain 3"/>
    <property type="match status" value="1"/>
</dbReference>
<dbReference type="FunCoup" id="R7TF53">
    <property type="interactions" value="1623"/>
</dbReference>
<feature type="non-terminal residue" evidence="4">
    <location>
        <position position="1"/>
    </location>
</feature>
<name>R7TF53_CAPTE</name>
<dbReference type="GO" id="GO:0005789">
    <property type="term" value="C:endoplasmic reticulum membrane"/>
    <property type="evidence" value="ECO:0007669"/>
    <property type="project" value="TreeGrafter"/>
</dbReference>
<dbReference type="Pfam" id="PF00566">
    <property type="entry name" value="RabGAP-TBC"/>
    <property type="match status" value="1"/>
</dbReference>
<dbReference type="PANTHER" id="PTHR20913">
    <property type="entry name" value="TBC1 DOMAIN FAMILY MEMBER 20/GTPASE"/>
    <property type="match status" value="1"/>
</dbReference>
<dbReference type="SMART" id="SM00164">
    <property type="entry name" value="TBC"/>
    <property type="match status" value="1"/>
</dbReference>
<evidence type="ECO:0000313" key="5">
    <source>
        <dbReference type="EnsemblMetazoa" id="CapteP115059"/>
    </source>
</evidence>
<organism evidence="4">
    <name type="scientific">Capitella teleta</name>
    <name type="common">Polychaete worm</name>
    <dbReference type="NCBI Taxonomy" id="283909"/>
    <lineage>
        <taxon>Eukaryota</taxon>
        <taxon>Metazoa</taxon>
        <taxon>Spiralia</taxon>
        <taxon>Lophotrochozoa</taxon>
        <taxon>Annelida</taxon>
        <taxon>Polychaeta</taxon>
        <taxon>Sedentaria</taxon>
        <taxon>Scolecida</taxon>
        <taxon>Capitellidae</taxon>
        <taxon>Capitella</taxon>
    </lineage>
</organism>
<feature type="transmembrane region" description="Helical" evidence="2">
    <location>
        <begin position="339"/>
        <end position="360"/>
    </location>
</feature>
<dbReference type="GO" id="GO:0006888">
    <property type="term" value="P:endoplasmic reticulum to Golgi vesicle-mediated transport"/>
    <property type="evidence" value="ECO:0007669"/>
    <property type="project" value="TreeGrafter"/>
</dbReference>
<dbReference type="AlphaFoldDB" id="R7TF53"/>
<evidence type="ECO:0000313" key="4">
    <source>
        <dbReference type="EMBL" id="ELT92122.1"/>
    </source>
</evidence>
<keyword evidence="1" id="KW-0343">GTPase activation</keyword>
<dbReference type="PANTHER" id="PTHR20913:SF7">
    <property type="entry name" value="RE60063P"/>
    <property type="match status" value="1"/>
</dbReference>
<dbReference type="OMA" id="CEREMPF"/>
<protein>
    <recommendedName>
        <fullName evidence="3">Rab-GAP TBC domain-containing protein</fullName>
    </recommendedName>
</protein>
<dbReference type="EnsemblMetazoa" id="CapteT115059">
    <property type="protein sequence ID" value="CapteP115059"/>
    <property type="gene ID" value="CapteG115059"/>
</dbReference>
<proteinExistence type="predicted"/>